<evidence type="ECO:0000313" key="1">
    <source>
        <dbReference type="EMBL" id="EGV60906.1"/>
    </source>
</evidence>
<accession>G3BD30</accession>
<reference evidence="1 2" key="1">
    <citation type="journal article" date="2011" name="Proc. Natl. Acad. Sci. U.S.A.">
        <title>Comparative genomics of xylose-fermenting fungi for enhanced biofuel production.</title>
        <authorList>
            <person name="Wohlbach D.J."/>
            <person name="Kuo A."/>
            <person name="Sato T.K."/>
            <person name="Potts K.M."/>
            <person name="Salamov A.A."/>
            <person name="LaButti K.M."/>
            <person name="Sun H."/>
            <person name="Clum A."/>
            <person name="Pangilinan J.L."/>
            <person name="Lindquist E.A."/>
            <person name="Lucas S."/>
            <person name="Lapidus A."/>
            <person name="Jin M."/>
            <person name="Gunawan C."/>
            <person name="Balan V."/>
            <person name="Dale B.E."/>
            <person name="Jeffries T.W."/>
            <person name="Zinkel R."/>
            <person name="Barry K.W."/>
            <person name="Grigoriev I.V."/>
            <person name="Gasch A.P."/>
        </authorList>
    </citation>
    <scope>NUCLEOTIDE SEQUENCE [LARGE SCALE GENOMIC DNA]</scope>
    <source>
        <strain evidence="2">ATCC 10573 / BCRC 21748 / CBS 615 / JCM 9827 / NBRC 10315 / NRRL Y-1498 / VKM Y-70</strain>
    </source>
</reference>
<dbReference type="Proteomes" id="UP000000707">
    <property type="component" value="Unassembled WGS sequence"/>
</dbReference>
<dbReference type="STRING" id="590646.G3BD30"/>
<dbReference type="eggNOG" id="ENOG502RIX0">
    <property type="taxonomic scope" value="Eukaryota"/>
</dbReference>
<protein>
    <submittedName>
        <fullName evidence="1">Uncharacterized protein</fullName>
    </submittedName>
</protein>
<proteinExistence type="predicted"/>
<gene>
    <name evidence="1" type="ORF">CANTEDRAFT_137371</name>
</gene>
<dbReference type="EMBL" id="GL996528">
    <property type="protein sequence ID" value="EGV60906.1"/>
    <property type="molecule type" value="Genomic_DNA"/>
</dbReference>
<sequence length="598" mass="70503">MKKLSSSVSAFTTFTILPPVPTRAPTQHEHQLLKTTTTATADPAQRRVILTSLLALSTFYIRANSIKRYSMSKPDKLALRRRLYKLGHFYYNQAIQQLREVLAHTRFNVELAIVVSDFLNRVSILEFKNLHNSVVFSQGLTSIFQHSVVAEARHRPSKSISPELNRIFALIIFATASRQYPSYPHTLLYEFQEQIWEFEVHYAHLFTSISRFYVNHLKHYTQMLIGLFESTPAAQIQADYHLVFKVLRQWLINLPSRVQLIDFIEDPVEYVGLRLYQTLAMILNNIFPTVSGWFLTDFRGSLVMFNTPDYHYKTPTRLSQFPVLQDLNTYCVRVTTFFRKRLNVLSMSFNYHRFGDRLHLRANLSSPVQLTQSQILQSLNEVPIDTFKSTVIKNYHYLHIPESVQFTSLPRFPNCADIQEDVQFFNYNKHHMEKIRTAYEERFRHAATDHYEGSEVDPVFNWLYSNIADGSNLVDEPKKLEFRYQMFSNMFDSDKLVSDMEMDYFQLLNGNVEQYHDSAIAPHRGLYDYDRDIKDYLHTPNYDFQMHLEQPLDPFTAKQFFDAFNDFNDQLTNNNYEAEDESDIVEKFYDDMNDMYYK</sequence>
<organism evidence="2">
    <name type="scientific">Candida tenuis (strain ATCC 10573 / BCRC 21748 / CBS 615 / JCM 9827 / NBRC 10315 / NRRL Y-1498 / VKM Y-70)</name>
    <name type="common">Yeast</name>
    <name type="synonym">Yamadazyma tenuis</name>
    <dbReference type="NCBI Taxonomy" id="590646"/>
    <lineage>
        <taxon>Eukaryota</taxon>
        <taxon>Fungi</taxon>
        <taxon>Dikarya</taxon>
        <taxon>Ascomycota</taxon>
        <taxon>Saccharomycotina</taxon>
        <taxon>Pichiomycetes</taxon>
        <taxon>Debaryomycetaceae</taxon>
        <taxon>Yamadazyma</taxon>
    </lineage>
</organism>
<dbReference type="HOGENOM" id="CLU_456331_0_0_1"/>
<dbReference type="AlphaFoldDB" id="G3BD30"/>
<evidence type="ECO:0000313" key="2">
    <source>
        <dbReference type="Proteomes" id="UP000000707"/>
    </source>
</evidence>
<dbReference type="OrthoDB" id="3980595at2759"/>
<keyword evidence="2" id="KW-1185">Reference proteome</keyword>
<name>G3BD30_CANTC</name>